<name>A0ABD3PD44_9STRA</name>
<evidence type="ECO:0000256" key="1">
    <source>
        <dbReference type="SAM" id="MobiDB-lite"/>
    </source>
</evidence>
<evidence type="ECO:0000313" key="3">
    <source>
        <dbReference type="EMBL" id="KAL3785953.1"/>
    </source>
</evidence>
<evidence type="ECO:0000259" key="2">
    <source>
        <dbReference type="PROSITE" id="PS51279"/>
    </source>
</evidence>
<keyword evidence="4" id="KW-1185">Reference proteome</keyword>
<proteinExistence type="predicted"/>
<feature type="compositionally biased region" description="Acidic residues" evidence="1">
    <location>
        <begin position="29"/>
        <end position="44"/>
    </location>
</feature>
<dbReference type="Proteomes" id="UP001530400">
    <property type="component" value="Unassembled WGS sequence"/>
</dbReference>
<dbReference type="InterPro" id="IPR027124">
    <property type="entry name" value="Swc5/CFDP1/2"/>
</dbReference>
<gene>
    <name evidence="3" type="ORF">ACHAWO_001459</name>
</gene>
<comment type="caution">
    <text evidence="3">The sequence shown here is derived from an EMBL/GenBank/DDBJ whole genome shotgun (WGS) entry which is preliminary data.</text>
</comment>
<dbReference type="PANTHER" id="PTHR48407:SF1">
    <property type="entry name" value="CRANIOFACIAL DEVELOPMENT PROTEIN 1"/>
    <property type="match status" value="1"/>
</dbReference>
<feature type="region of interest" description="Disordered" evidence="1">
    <location>
        <begin position="1"/>
        <end position="44"/>
    </location>
</feature>
<organism evidence="3 4">
    <name type="scientific">Cyclotella atomus</name>
    <dbReference type="NCBI Taxonomy" id="382360"/>
    <lineage>
        <taxon>Eukaryota</taxon>
        <taxon>Sar</taxon>
        <taxon>Stramenopiles</taxon>
        <taxon>Ochrophyta</taxon>
        <taxon>Bacillariophyta</taxon>
        <taxon>Coscinodiscophyceae</taxon>
        <taxon>Thalassiosirophycidae</taxon>
        <taxon>Stephanodiscales</taxon>
        <taxon>Stephanodiscaceae</taxon>
        <taxon>Cyclotella</taxon>
    </lineage>
</organism>
<dbReference type="AlphaFoldDB" id="A0ABD3PD44"/>
<feature type="domain" description="BCNT-C" evidence="2">
    <location>
        <begin position="185"/>
        <end position="267"/>
    </location>
</feature>
<protein>
    <recommendedName>
        <fullName evidence="2">BCNT-C domain-containing protein</fullName>
    </recommendedName>
</protein>
<reference evidence="3 4" key="1">
    <citation type="submission" date="2024-10" db="EMBL/GenBank/DDBJ databases">
        <title>Updated reference genomes for cyclostephanoid diatoms.</title>
        <authorList>
            <person name="Roberts W.R."/>
            <person name="Alverson A.J."/>
        </authorList>
    </citation>
    <scope>NUCLEOTIDE SEQUENCE [LARGE SCALE GENOMIC DNA]</scope>
    <source>
        <strain evidence="3 4">AJA010-31</strain>
    </source>
</reference>
<dbReference type="PANTHER" id="PTHR48407">
    <property type="entry name" value="CRANIOFACIAL DEVELOPMENT PROTEIN 1"/>
    <property type="match status" value="1"/>
</dbReference>
<dbReference type="Pfam" id="PF07572">
    <property type="entry name" value="BCNT"/>
    <property type="match status" value="1"/>
</dbReference>
<dbReference type="EMBL" id="JALLPJ020000671">
    <property type="protein sequence ID" value="KAL3785953.1"/>
    <property type="molecule type" value="Genomic_DNA"/>
</dbReference>
<accession>A0ABD3PD44</accession>
<sequence>MANASEKDPLNEGSDEEDEDYVPGIDGDAASDDDENDLPMEPEDIGTLSITKLKAVDDAFYELFGYPYTPGVIKSSDKVPTKANARSSKERRILAYIFGKKSCIKIINQAKSNAAMAKPKPSSGGMIRLEKRVIKEVKRFAGQEISVEKVVMVPVMMGEDTKAIATQSICSVAAASQTTAKPKTGPAAKGIDSLLTTLSRPEKLSTISKTSADWDLFKSKNAPELKEELENKAQGKEAYLVKKDFLNRVDERRFEIEKGERDRERAKRGK</sequence>
<dbReference type="PROSITE" id="PS51279">
    <property type="entry name" value="BCNT_C"/>
    <property type="match status" value="1"/>
</dbReference>
<dbReference type="InterPro" id="IPR011421">
    <property type="entry name" value="BCNT-C"/>
</dbReference>
<feature type="compositionally biased region" description="Basic and acidic residues" evidence="1">
    <location>
        <begin position="1"/>
        <end position="10"/>
    </location>
</feature>
<evidence type="ECO:0000313" key="4">
    <source>
        <dbReference type="Proteomes" id="UP001530400"/>
    </source>
</evidence>